<dbReference type="Proteomes" id="UP001190700">
    <property type="component" value="Unassembled WGS sequence"/>
</dbReference>
<accession>A0AAE0FPQ0</accession>
<sequence>METRNKTTQRKLLKESDLDSSVRLSDAVRDSPTCRTPPVPILPPRAEHETDAVRIAREGYASAKDIVATIYSKGRHRKWAKAVHQHQLGGDYFGDATDVSKLAKVVIAIKSEISTAGLSCDVFDLDNPTLGVQRAINELLYDTLTYVVEPASVAYGYLLGTDSATDRDGRRALIELIIKGCVPPAIRQKHQAEHSALRYPAQVDPRSVLAMEQRLARENRAEEWTPTAATPAYAGGTPGTAAAVGVLGDEKPDRDDILGKLLARLDKIEAFIKTQRLGGAAAAPPKRHHKGLDGFRVGTHTEPRVGFDPGAKRAIPKCPSKPVEECTPEDVHTLALCQVFQAAAEDGASAFAAAVELHGAPAVVRAGAAAGSVDISAYGFSTGASGASGDDDIDVHEELRDLRQQIGTAISMGQVSVPPGQGLSFAGVSAEPQGPIVPSAGSGQPVFVGHLHTPTEEFPGGIELVPVRHHG</sequence>
<evidence type="ECO:0000313" key="3">
    <source>
        <dbReference type="Proteomes" id="UP001190700"/>
    </source>
</evidence>
<dbReference type="AlphaFoldDB" id="A0AAE0FPQ0"/>
<gene>
    <name evidence="2" type="ORF">CYMTET_27461</name>
</gene>
<comment type="caution">
    <text evidence="2">The sequence shown here is derived from an EMBL/GenBank/DDBJ whole genome shotgun (WGS) entry which is preliminary data.</text>
</comment>
<dbReference type="EMBL" id="LGRX02015082">
    <property type="protein sequence ID" value="KAK3263756.1"/>
    <property type="molecule type" value="Genomic_DNA"/>
</dbReference>
<feature type="region of interest" description="Disordered" evidence="1">
    <location>
        <begin position="279"/>
        <end position="313"/>
    </location>
</feature>
<proteinExistence type="predicted"/>
<reference evidence="2 3" key="1">
    <citation type="journal article" date="2015" name="Genome Biol. Evol.">
        <title>Comparative Genomics of a Bacterivorous Green Alga Reveals Evolutionary Causalities and Consequences of Phago-Mixotrophic Mode of Nutrition.</title>
        <authorList>
            <person name="Burns J.A."/>
            <person name="Paasch A."/>
            <person name="Narechania A."/>
            <person name="Kim E."/>
        </authorList>
    </citation>
    <scope>NUCLEOTIDE SEQUENCE [LARGE SCALE GENOMIC DNA]</scope>
    <source>
        <strain evidence="2 3">PLY_AMNH</strain>
    </source>
</reference>
<evidence type="ECO:0000313" key="2">
    <source>
        <dbReference type="EMBL" id="KAK3263756.1"/>
    </source>
</evidence>
<keyword evidence="3" id="KW-1185">Reference proteome</keyword>
<protein>
    <submittedName>
        <fullName evidence="2">Uncharacterized protein</fullName>
    </submittedName>
</protein>
<feature type="region of interest" description="Disordered" evidence="1">
    <location>
        <begin position="24"/>
        <end position="47"/>
    </location>
</feature>
<organism evidence="2 3">
    <name type="scientific">Cymbomonas tetramitiformis</name>
    <dbReference type="NCBI Taxonomy" id="36881"/>
    <lineage>
        <taxon>Eukaryota</taxon>
        <taxon>Viridiplantae</taxon>
        <taxon>Chlorophyta</taxon>
        <taxon>Pyramimonadophyceae</taxon>
        <taxon>Pyramimonadales</taxon>
        <taxon>Pyramimonadaceae</taxon>
        <taxon>Cymbomonas</taxon>
    </lineage>
</organism>
<evidence type="ECO:0000256" key="1">
    <source>
        <dbReference type="SAM" id="MobiDB-lite"/>
    </source>
</evidence>
<name>A0AAE0FPQ0_9CHLO</name>